<sequence length="126" mass="13569">MGLWSVVFTLALCSGLLVSCGGSPDDAPKEDFCAAVDAVLDFDDFDEAQDAYNELKDVGTPEDIDDDARSGFEISVDAVLGADDEDEAREAYDDLGDDEKEQVEAFNDYAEETCAGEQEAPATPRQ</sequence>
<keyword evidence="1" id="KW-0732">Signal</keyword>
<evidence type="ECO:0000313" key="3">
    <source>
        <dbReference type="Proteomes" id="UP000283644"/>
    </source>
</evidence>
<reference evidence="2 3" key="1">
    <citation type="submission" date="2018-09" db="EMBL/GenBank/DDBJ databases">
        <title>Genome sequencing of Nocardioides immobilis CCTCC AB 2017083 for comparison to Nocardioides silvaticus.</title>
        <authorList>
            <person name="Li C."/>
            <person name="Wang G."/>
        </authorList>
    </citation>
    <scope>NUCLEOTIDE SEQUENCE [LARGE SCALE GENOMIC DNA]</scope>
    <source>
        <strain evidence="2 3">CCTCC AB 2017083</strain>
    </source>
</reference>
<protein>
    <recommendedName>
        <fullName evidence="4">Lipoprotein</fullName>
    </recommendedName>
</protein>
<evidence type="ECO:0000256" key="1">
    <source>
        <dbReference type="SAM" id="SignalP"/>
    </source>
</evidence>
<dbReference type="Proteomes" id="UP000283644">
    <property type="component" value="Unassembled WGS sequence"/>
</dbReference>
<feature type="chain" id="PRO_5039113388" description="Lipoprotein" evidence="1">
    <location>
        <begin position="20"/>
        <end position="126"/>
    </location>
</feature>
<dbReference type="AlphaFoldDB" id="A0A417XUT0"/>
<organism evidence="2 3">
    <name type="scientific">Nocardioides immobilis</name>
    <dbReference type="NCBI Taxonomy" id="2049295"/>
    <lineage>
        <taxon>Bacteria</taxon>
        <taxon>Bacillati</taxon>
        <taxon>Actinomycetota</taxon>
        <taxon>Actinomycetes</taxon>
        <taxon>Propionibacteriales</taxon>
        <taxon>Nocardioidaceae</taxon>
        <taxon>Nocardioides</taxon>
    </lineage>
</organism>
<dbReference type="OrthoDB" id="3786712at2"/>
<comment type="caution">
    <text evidence="2">The sequence shown here is derived from an EMBL/GenBank/DDBJ whole genome shotgun (WGS) entry which is preliminary data.</text>
</comment>
<accession>A0A417XUT0</accession>
<dbReference type="EMBL" id="QXGH01000036">
    <property type="protein sequence ID" value="RHW24045.1"/>
    <property type="molecule type" value="Genomic_DNA"/>
</dbReference>
<name>A0A417XUT0_9ACTN</name>
<keyword evidence="3" id="KW-1185">Reference proteome</keyword>
<evidence type="ECO:0008006" key="4">
    <source>
        <dbReference type="Google" id="ProtNLM"/>
    </source>
</evidence>
<feature type="signal peptide" evidence="1">
    <location>
        <begin position="1"/>
        <end position="19"/>
    </location>
</feature>
<gene>
    <name evidence="2" type="ORF">D0Z08_26200</name>
</gene>
<proteinExistence type="predicted"/>
<dbReference type="RefSeq" id="WP_118928240.1">
    <property type="nucleotide sequence ID" value="NZ_QXGH01000036.1"/>
</dbReference>
<evidence type="ECO:0000313" key="2">
    <source>
        <dbReference type="EMBL" id="RHW24045.1"/>
    </source>
</evidence>